<feature type="domain" description="RRM" evidence="11">
    <location>
        <begin position="654"/>
        <end position="727"/>
    </location>
</feature>
<dbReference type="SMART" id="SM00386">
    <property type="entry name" value="HAT"/>
    <property type="match status" value="3"/>
</dbReference>
<dbReference type="PANTHER" id="PTHR48025">
    <property type="entry name" value="OS02G0815200 PROTEIN"/>
    <property type="match status" value="1"/>
</dbReference>
<feature type="domain" description="RRM" evidence="11">
    <location>
        <begin position="728"/>
        <end position="805"/>
    </location>
</feature>
<evidence type="ECO:0000313" key="13">
    <source>
        <dbReference type="Proteomes" id="UP000054279"/>
    </source>
</evidence>
<dbReference type="CDD" id="cd12297">
    <property type="entry name" value="RRM2_Prp24"/>
    <property type="match status" value="1"/>
</dbReference>
<dbReference type="GO" id="GO:0006397">
    <property type="term" value="P:mRNA processing"/>
    <property type="evidence" value="ECO:0007669"/>
    <property type="project" value="UniProtKB-KW"/>
</dbReference>
<keyword evidence="13" id="KW-1185">Reference proteome</keyword>
<keyword evidence="6" id="KW-0539">Nucleus</keyword>
<dbReference type="GO" id="GO:0003729">
    <property type="term" value="F:mRNA binding"/>
    <property type="evidence" value="ECO:0007669"/>
    <property type="project" value="TreeGrafter"/>
</dbReference>
<dbReference type="InterPro" id="IPR035979">
    <property type="entry name" value="RBD_domain_sf"/>
</dbReference>
<dbReference type="InterPro" id="IPR050502">
    <property type="entry name" value="Euk_RNA-bind_prot"/>
</dbReference>
<dbReference type="CDD" id="cd00590">
    <property type="entry name" value="RRM_SF"/>
    <property type="match status" value="1"/>
</dbReference>
<dbReference type="EMBL" id="KN837111">
    <property type="protein sequence ID" value="KIJ45650.1"/>
    <property type="molecule type" value="Genomic_DNA"/>
</dbReference>
<accession>A0A0C9W235</accession>
<evidence type="ECO:0000256" key="10">
    <source>
        <dbReference type="SAM" id="MobiDB-lite"/>
    </source>
</evidence>
<dbReference type="SUPFAM" id="SSF48452">
    <property type="entry name" value="TPR-like"/>
    <property type="match status" value="2"/>
</dbReference>
<dbReference type="Gene3D" id="1.25.40.10">
    <property type="entry name" value="Tetratricopeptide repeat domain"/>
    <property type="match status" value="2"/>
</dbReference>
<dbReference type="Gene3D" id="3.30.70.330">
    <property type="match status" value="4"/>
</dbReference>
<dbReference type="InterPro" id="IPR012677">
    <property type="entry name" value="Nucleotide-bd_a/b_plait_sf"/>
</dbReference>
<dbReference type="SUPFAM" id="SSF54928">
    <property type="entry name" value="RNA-binding domain, RBD"/>
    <property type="match status" value="3"/>
</dbReference>
<evidence type="ECO:0000256" key="2">
    <source>
        <dbReference type="ARBA" id="ARBA00022664"/>
    </source>
</evidence>
<dbReference type="InterPro" id="IPR011990">
    <property type="entry name" value="TPR-like_helical_dom_sf"/>
</dbReference>
<feature type="region of interest" description="Disordered" evidence="10">
    <location>
        <begin position="600"/>
        <end position="646"/>
    </location>
</feature>
<keyword evidence="5" id="KW-0508">mRNA splicing</keyword>
<reference evidence="12 13" key="1">
    <citation type="submission" date="2014-06" db="EMBL/GenBank/DDBJ databases">
        <title>Evolutionary Origins and Diversification of the Mycorrhizal Mutualists.</title>
        <authorList>
            <consortium name="DOE Joint Genome Institute"/>
            <consortium name="Mycorrhizal Genomics Consortium"/>
            <person name="Kohler A."/>
            <person name="Kuo A."/>
            <person name="Nagy L.G."/>
            <person name="Floudas D."/>
            <person name="Copeland A."/>
            <person name="Barry K.W."/>
            <person name="Cichocki N."/>
            <person name="Veneault-Fourrey C."/>
            <person name="LaButti K."/>
            <person name="Lindquist E.A."/>
            <person name="Lipzen A."/>
            <person name="Lundell T."/>
            <person name="Morin E."/>
            <person name="Murat C."/>
            <person name="Riley R."/>
            <person name="Ohm R."/>
            <person name="Sun H."/>
            <person name="Tunlid A."/>
            <person name="Henrissat B."/>
            <person name="Grigoriev I.V."/>
            <person name="Hibbett D.S."/>
            <person name="Martin F."/>
        </authorList>
    </citation>
    <scope>NUCLEOTIDE SEQUENCE [LARGE SCALE GENOMIC DNA]</scope>
    <source>
        <strain evidence="12 13">SS14</strain>
    </source>
</reference>
<protein>
    <recommendedName>
        <fullName evidence="8">U4/U6 snRNA-associated-splicing factor PRP24</fullName>
    </recommendedName>
</protein>
<gene>
    <name evidence="12" type="ORF">M422DRAFT_29753</name>
</gene>
<dbReference type="HOGENOM" id="CLU_003925_1_0_1"/>
<evidence type="ECO:0000256" key="4">
    <source>
        <dbReference type="ARBA" id="ARBA00022884"/>
    </source>
</evidence>
<evidence type="ECO:0000256" key="1">
    <source>
        <dbReference type="ARBA" id="ARBA00004123"/>
    </source>
</evidence>
<dbReference type="GO" id="GO:0005688">
    <property type="term" value="C:U6 snRNP"/>
    <property type="evidence" value="ECO:0007669"/>
    <property type="project" value="UniProtKB-ARBA"/>
</dbReference>
<dbReference type="GO" id="GO:0008380">
    <property type="term" value="P:RNA splicing"/>
    <property type="evidence" value="ECO:0007669"/>
    <property type="project" value="UniProtKB-KW"/>
</dbReference>
<keyword evidence="4 9" id="KW-0694">RNA-binding</keyword>
<comment type="subcellular location">
    <subcellularLocation>
        <location evidence="1">Nucleus</location>
    </subcellularLocation>
</comment>
<dbReference type="InterPro" id="IPR000504">
    <property type="entry name" value="RRM_dom"/>
</dbReference>
<dbReference type="SMART" id="SM00360">
    <property type="entry name" value="RRM"/>
    <property type="match status" value="4"/>
</dbReference>
<evidence type="ECO:0000259" key="11">
    <source>
        <dbReference type="PROSITE" id="PS50102"/>
    </source>
</evidence>
<comment type="function">
    <text evidence="7">Functions as a recycling factor of the spliceosome, a machinery that forms on each precursor-messenger RNA (pre-mRNA) and catalyzes the removal of introns. Chaperones the re-annealing of U4 and U6 snRNAs (small nuclear RNAs) released from previous rounds of splicing, an initial step in reforming the U4/U6-U5 tri-snRNP (small nuclear ribonucleoprotein) that can reassemble into another spliceosome complex; this step involves binding U6 and facilitating the unwinding of the U6 internal stem loop, followed by base-pairing of U6 to U4.</text>
</comment>
<evidence type="ECO:0000256" key="3">
    <source>
        <dbReference type="ARBA" id="ARBA00022737"/>
    </source>
</evidence>
<sequence>MQSTADALETLSRLLTSISESPYSLELHARHVQLASAPELADQLDGAVQLLTQFYAATDEVWLPYLQYKLRHLGLPDDLVGSEDTTLDLSHITLEALLDIQELFRKAADDYLSIPILIQEIKLFSLLHSFASTNPELEPLLAEDVVRAAIGAAALQGSWHITKGQELWNLQIAWEKARLDEKEPGSAERELLKEHIESLHLQRLKQPHAGNEETLQSYSSYVTKYYDAEEYEARLVAASKLRTAPAKSWTFKEQHEDKLGSSPSRDSYMNYIASELRQRKQNFVLINALYERAIADFASRRWRSVVENADAQVIKTAEDDLRYFWCSYLDTLRQRGDVEAALSIARRATKSVPGSGEVWAKYILALETQADARRKDDEEMDAQQSESVANVYITAFSTSLLQQDLQQILPIVLARASYECRNMQDEDGYKTVIEVLQQGIAFVRAASKEGDPQLTLEKFLSGFYLSRDPSEAQNAIEVWKSAIKHYKTSYLAWTKYLDVLISNAEEEEIRKAFNDAANKHFDWPEAIWTQWKDYEYLHGTVESLESCLDKVRELSGRLDKKRAREAEEAQRAWLAASQQYAAAVPEAAPVAATAEATEPMAVDSAEPMAVDVAEETRPSDRKRKAEDSEEPEASKRPKLDEKAPAFLKRDRENSTVFVSGLPAGTTDDDLVKLFKDCGKIREVRITKTDKSLVATVEFMSRNNVPAALTKDKKRLHGEEIAVHLAWKSTLYVTNFPEDTDDAKIRELFGQFGEIFDVRWPSKKYKSTRRFCYVQYTSPTAATEALSLHGRALEPGRKLTVYISDPQRRQERSDAAANERELYVAGLAKSVTESDIKKLFQSYGAIKATRLPLDDKGTAKGFAFVEFEDAASASAALAVNNQEFKKRRISVTLADTRAKQGGTNDAQARRSRTLRIRNLLENVQEGLLQQTLEKYAKVTRVEVFGKKHEAIVEFNNPAEAGKLLLRPEPIIFGNQELKFTEEDLPASSRESVQSSLAFAPRARPRAGLGSKKKGLDLSKGNTTSVAVKPAASTSSGTGAEGGKGQDDFRRMLSGGS</sequence>
<evidence type="ECO:0000256" key="8">
    <source>
        <dbReference type="ARBA" id="ARBA00093627"/>
    </source>
</evidence>
<dbReference type="Proteomes" id="UP000054279">
    <property type="component" value="Unassembled WGS sequence"/>
</dbReference>
<dbReference type="AlphaFoldDB" id="A0A0C9W235"/>
<evidence type="ECO:0000256" key="5">
    <source>
        <dbReference type="ARBA" id="ARBA00023187"/>
    </source>
</evidence>
<organism evidence="12 13">
    <name type="scientific">Sphaerobolus stellatus (strain SS14)</name>
    <dbReference type="NCBI Taxonomy" id="990650"/>
    <lineage>
        <taxon>Eukaryota</taxon>
        <taxon>Fungi</taxon>
        <taxon>Dikarya</taxon>
        <taxon>Basidiomycota</taxon>
        <taxon>Agaricomycotina</taxon>
        <taxon>Agaricomycetes</taxon>
        <taxon>Phallomycetidae</taxon>
        <taxon>Geastrales</taxon>
        <taxon>Sphaerobolaceae</taxon>
        <taxon>Sphaerobolus</taxon>
    </lineage>
</organism>
<dbReference type="Pfam" id="PF00076">
    <property type="entry name" value="RRM_1"/>
    <property type="match status" value="4"/>
</dbReference>
<keyword evidence="3" id="KW-0677">Repeat</keyword>
<dbReference type="InterPro" id="IPR034398">
    <property type="entry name" value="Prp24_RRM2"/>
</dbReference>
<dbReference type="InterPro" id="IPR003107">
    <property type="entry name" value="HAT"/>
</dbReference>
<keyword evidence="2" id="KW-0507">mRNA processing</keyword>
<dbReference type="PROSITE" id="PS50102">
    <property type="entry name" value="RRM"/>
    <property type="match status" value="4"/>
</dbReference>
<dbReference type="PANTHER" id="PTHR48025:SF1">
    <property type="entry name" value="RRM DOMAIN-CONTAINING PROTEIN"/>
    <property type="match status" value="1"/>
</dbReference>
<feature type="domain" description="RRM" evidence="11">
    <location>
        <begin position="911"/>
        <end position="983"/>
    </location>
</feature>
<dbReference type="FunFam" id="3.30.70.330:FF:000365">
    <property type="entry name" value="U4/U6 snRNA-associated-splicing factor PRP24"/>
    <property type="match status" value="1"/>
</dbReference>
<evidence type="ECO:0000256" key="7">
    <source>
        <dbReference type="ARBA" id="ARBA00093374"/>
    </source>
</evidence>
<name>A0A0C9W235_SPHS4</name>
<dbReference type="OrthoDB" id="360390at2759"/>
<evidence type="ECO:0000256" key="6">
    <source>
        <dbReference type="ARBA" id="ARBA00023242"/>
    </source>
</evidence>
<dbReference type="CDD" id="cd12296">
    <property type="entry name" value="RRM1_Prp24"/>
    <property type="match status" value="1"/>
</dbReference>
<feature type="compositionally biased region" description="Basic and acidic residues" evidence="10">
    <location>
        <begin position="614"/>
        <end position="646"/>
    </location>
</feature>
<dbReference type="InterPro" id="IPR034397">
    <property type="entry name" value="Prp24_RRM1"/>
</dbReference>
<feature type="region of interest" description="Disordered" evidence="10">
    <location>
        <begin position="981"/>
        <end position="1055"/>
    </location>
</feature>
<evidence type="ECO:0000256" key="9">
    <source>
        <dbReference type="PROSITE-ProRule" id="PRU00176"/>
    </source>
</evidence>
<feature type="domain" description="RRM" evidence="11">
    <location>
        <begin position="819"/>
        <end position="895"/>
    </location>
</feature>
<evidence type="ECO:0000313" key="12">
    <source>
        <dbReference type="EMBL" id="KIJ45650.1"/>
    </source>
</evidence>
<proteinExistence type="predicted"/>